<sequence>MAGIGFELRKLLRSQSYLGLLRAYSYASIISSGPWVFSILGLIVTGLLSLGVVLPNDRIIQFQVTVTYLIMSSLVLSGGLQLGFTRWVADALYAKRRDEVAPAFLGVLLISTAVAGTLGWMAALFLFPRESNLYRVLLAGGLPLLCDIWIVTVFLSGLKQYRAILALYAGGYGLSVLQSYLLRGWGLEGLLAGFLGGQFLMWTAMMWLVLRNFPPTRPITLDCFKRGAMFPSLLAGGTLYNLGVWADKLVFWYTPQTSNVVIGPLRASTIYDLPVFLAYLCVIPGMGVFLVKFETDFVEWYDKFYTAVRAGGALQDIVRFHDRMQDTVREGIYQIIKVQAITLLALYTFVGPLFHAIGISDLYIPLFLVQAVAASFQVLLLAVLNVFFYLDRRREVVFITALLTVLNLVFSRVSITLGAEWFGYGFAVALLITLITGLMLVQRLFRRLEYQTFMLQGS</sequence>
<feature type="transmembrane region" description="Helical" evidence="1">
    <location>
        <begin position="362"/>
        <end position="389"/>
    </location>
</feature>
<name>E6PR46_9ZZZZ</name>
<feature type="transmembrane region" description="Helical" evidence="1">
    <location>
        <begin position="101"/>
        <end position="127"/>
    </location>
</feature>
<accession>E6PR46</accession>
<reference evidence="2" key="1">
    <citation type="submission" date="2009-10" db="EMBL/GenBank/DDBJ databases">
        <title>Diversity of trophic interactions inside an arsenic-rich microbial ecosystem.</title>
        <authorList>
            <person name="Bertin P.N."/>
            <person name="Heinrich-Salmeron A."/>
            <person name="Pelletier E."/>
            <person name="Goulhen-Chollet F."/>
            <person name="Arsene-Ploetze F."/>
            <person name="Gallien S."/>
            <person name="Calteau A."/>
            <person name="Vallenet D."/>
            <person name="Casiot C."/>
            <person name="Chane-Woon-Ming B."/>
            <person name="Giloteaux L."/>
            <person name="Barakat M."/>
            <person name="Bonnefoy V."/>
            <person name="Bruneel O."/>
            <person name="Chandler M."/>
            <person name="Cleiss J."/>
            <person name="Duran R."/>
            <person name="Elbaz-Poulichet F."/>
            <person name="Fonknechten N."/>
            <person name="Lauga B."/>
            <person name="Mornico D."/>
            <person name="Ortet P."/>
            <person name="Schaeffer C."/>
            <person name="Siguier P."/>
            <person name="Alexander Thil Smith A."/>
            <person name="Van Dorsselaer A."/>
            <person name="Weissenbach J."/>
            <person name="Medigue C."/>
            <person name="Le Paslier D."/>
        </authorList>
    </citation>
    <scope>NUCLEOTIDE SEQUENCE</scope>
</reference>
<keyword evidence="1" id="KW-0472">Membrane</keyword>
<feature type="transmembrane region" description="Helical" evidence="1">
    <location>
        <begin position="230"/>
        <end position="253"/>
    </location>
</feature>
<protein>
    <submittedName>
        <fullName evidence="2">Putative Permease of the major facilitator superfamily</fullName>
    </submittedName>
</protein>
<evidence type="ECO:0000313" key="2">
    <source>
        <dbReference type="EMBL" id="CBH97401.1"/>
    </source>
</evidence>
<evidence type="ECO:0000256" key="1">
    <source>
        <dbReference type="SAM" id="Phobius"/>
    </source>
</evidence>
<comment type="caution">
    <text evidence="2">The sequence shown here is derived from an EMBL/GenBank/DDBJ whole genome shotgun (WGS) entry which is preliminary data.</text>
</comment>
<keyword evidence="1" id="KW-0812">Transmembrane</keyword>
<gene>
    <name evidence="2" type="ORF">CARN2_2873</name>
</gene>
<feature type="transmembrane region" description="Helical" evidence="1">
    <location>
        <begin position="421"/>
        <end position="441"/>
    </location>
</feature>
<feature type="transmembrane region" description="Helical" evidence="1">
    <location>
        <begin position="133"/>
        <end position="156"/>
    </location>
</feature>
<feature type="transmembrane region" description="Helical" evidence="1">
    <location>
        <begin position="66"/>
        <end position="89"/>
    </location>
</feature>
<feature type="transmembrane region" description="Helical" evidence="1">
    <location>
        <begin position="273"/>
        <end position="293"/>
    </location>
</feature>
<feature type="transmembrane region" description="Helical" evidence="1">
    <location>
        <begin position="331"/>
        <end position="350"/>
    </location>
</feature>
<dbReference type="InterPro" id="IPR031617">
    <property type="entry name" value="PelG"/>
</dbReference>
<dbReference type="EMBL" id="CABM01000042">
    <property type="protein sequence ID" value="CBH97401.1"/>
    <property type="molecule type" value="Genomic_DNA"/>
</dbReference>
<feature type="transmembrane region" description="Helical" evidence="1">
    <location>
        <begin position="189"/>
        <end position="210"/>
    </location>
</feature>
<feature type="transmembrane region" description="Helical" evidence="1">
    <location>
        <begin position="163"/>
        <end position="183"/>
    </location>
</feature>
<proteinExistence type="predicted"/>
<keyword evidence="1" id="KW-1133">Transmembrane helix</keyword>
<feature type="transmembrane region" description="Helical" evidence="1">
    <location>
        <begin position="21"/>
        <end position="54"/>
    </location>
</feature>
<dbReference type="Pfam" id="PF16933">
    <property type="entry name" value="PelG"/>
    <property type="match status" value="1"/>
</dbReference>
<dbReference type="AlphaFoldDB" id="E6PR46"/>
<organism evidence="2">
    <name type="scientific">mine drainage metagenome</name>
    <dbReference type="NCBI Taxonomy" id="410659"/>
    <lineage>
        <taxon>unclassified sequences</taxon>
        <taxon>metagenomes</taxon>
        <taxon>ecological metagenomes</taxon>
    </lineage>
</organism>
<feature type="transmembrane region" description="Helical" evidence="1">
    <location>
        <begin position="396"/>
        <end position="415"/>
    </location>
</feature>